<keyword evidence="3" id="KW-1185">Reference proteome</keyword>
<evidence type="ECO:0000313" key="3">
    <source>
        <dbReference type="Proteomes" id="UP001238163"/>
    </source>
</evidence>
<gene>
    <name evidence="2" type="ORF">J3R75_000380</name>
</gene>
<proteinExistence type="predicted"/>
<evidence type="ECO:0000313" key="2">
    <source>
        <dbReference type="EMBL" id="MDQ0288273.1"/>
    </source>
</evidence>
<keyword evidence="1" id="KW-1133">Transmembrane helix</keyword>
<comment type="caution">
    <text evidence="2">The sequence shown here is derived from an EMBL/GenBank/DDBJ whole genome shotgun (WGS) entry which is preliminary data.</text>
</comment>
<protein>
    <submittedName>
        <fullName evidence="2">Uncharacterized protein</fullName>
    </submittedName>
</protein>
<feature type="transmembrane region" description="Helical" evidence="1">
    <location>
        <begin position="7"/>
        <end position="30"/>
    </location>
</feature>
<organism evidence="2 3">
    <name type="scientific">Oligosphaera ethanolica</name>
    <dbReference type="NCBI Taxonomy" id="760260"/>
    <lineage>
        <taxon>Bacteria</taxon>
        <taxon>Pseudomonadati</taxon>
        <taxon>Lentisphaerota</taxon>
        <taxon>Oligosphaeria</taxon>
        <taxon>Oligosphaerales</taxon>
        <taxon>Oligosphaeraceae</taxon>
        <taxon>Oligosphaera</taxon>
    </lineage>
</organism>
<name>A0AAE3VD19_9BACT</name>
<sequence length="58" mass="6611">MHFMHDFFALLANDFFFVLKVVLVVAAMAFPKSQHVFCGLLRGRRGLIFFFVIADGSD</sequence>
<dbReference type="AlphaFoldDB" id="A0AAE3VD19"/>
<dbReference type="RefSeq" id="WP_307259591.1">
    <property type="nucleotide sequence ID" value="NZ_JAUSVL010000001.1"/>
</dbReference>
<dbReference type="EMBL" id="JAUSVL010000001">
    <property type="protein sequence ID" value="MDQ0288273.1"/>
    <property type="molecule type" value="Genomic_DNA"/>
</dbReference>
<dbReference type="Proteomes" id="UP001238163">
    <property type="component" value="Unassembled WGS sequence"/>
</dbReference>
<accession>A0AAE3VD19</accession>
<reference evidence="2" key="1">
    <citation type="submission" date="2023-07" db="EMBL/GenBank/DDBJ databases">
        <title>Genomic Encyclopedia of Type Strains, Phase IV (KMG-IV): sequencing the most valuable type-strain genomes for metagenomic binning, comparative biology and taxonomic classification.</title>
        <authorList>
            <person name="Goeker M."/>
        </authorList>
    </citation>
    <scope>NUCLEOTIDE SEQUENCE</scope>
    <source>
        <strain evidence="2">DSM 24202</strain>
    </source>
</reference>
<keyword evidence="1" id="KW-0472">Membrane</keyword>
<keyword evidence="1" id="KW-0812">Transmembrane</keyword>
<evidence type="ECO:0000256" key="1">
    <source>
        <dbReference type="SAM" id="Phobius"/>
    </source>
</evidence>